<dbReference type="PROSITE" id="PS50893">
    <property type="entry name" value="ABC_TRANSPORTER_2"/>
    <property type="match status" value="1"/>
</dbReference>
<dbReference type="CDD" id="cd03257">
    <property type="entry name" value="ABC_NikE_OppD_transporters"/>
    <property type="match status" value="1"/>
</dbReference>
<protein>
    <submittedName>
        <fullName evidence="9">Oligopeptide transport system ATP-binding protein</fullName>
    </submittedName>
</protein>
<dbReference type="PANTHER" id="PTHR43297:SF2">
    <property type="entry name" value="DIPEPTIDE TRANSPORT ATP-BINDING PROTEIN DPPD"/>
    <property type="match status" value="1"/>
</dbReference>
<evidence type="ECO:0000256" key="6">
    <source>
        <dbReference type="ARBA" id="ARBA00022840"/>
    </source>
</evidence>
<dbReference type="NCBIfam" id="TIGR01727">
    <property type="entry name" value="oligo_HPY"/>
    <property type="match status" value="1"/>
</dbReference>
<evidence type="ECO:0000256" key="3">
    <source>
        <dbReference type="ARBA" id="ARBA00022448"/>
    </source>
</evidence>
<evidence type="ECO:0000259" key="8">
    <source>
        <dbReference type="PROSITE" id="PS50893"/>
    </source>
</evidence>
<dbReference type="GO" id="GO:0016887">
    <property type="term" value="F:ATP hydrolysis activity"/>
    <property type="evidence" value="ECO:0007669"/>
    <property type="project" value="InterPro"/>
</dbReference>
<dbReference type="GO" id="GO:0005886">
    <property type="term" value="C:plasma membrane"/>
    <property type="evidence" value="ECO:0007669"/>
    <property type="project" value="UniProtKB-SubCell"/>
</dbReference>
<accession>A0A1K2I2B6</accession>
<keyword evidence="7" id="KW-0472">Membrane</keyword>
<sequence length="355" mass="38523">MTTPLLEVDGLVTEFRTRGGVLRAVDKVSFSVLPGETLALVGESGCGKSATALSLMRLIGPPNGHIEGSVRFDGTDVLTLSPREVRDMRGRNIAMIFQDPMTSLNPVLTIGLQLTETLKTHLGLTGQAARDRARDLLAMVGIPEPAKRLKDFPHQFSGGMRQRVMIAMALSCNPRLILADEITTALDVTIQAQVLELLKRLSRETGTAMVLITHDLGVVAGMADRVNVMYAGQIVESTRTGELFRNPRMPYTWGLLDSVPRMDASYRERLVPIRGLPPNLLDPPKGCRFAPRCAYRRDICGQKAPDLIEVPQTGESHLARCWGTQDVAGGGWLIGHDRKSAAAALSAAAQPELVS</sequence>
<evidence type="ECO:0000256" key="1">
    <source>
        <dbReference type="ARBA" id="ARBA00004417"/>
    </source>
</evidence>
<keyword evidence="3" id="KW-0813">Transport</keyword>
<dbReference type="SUPFAM" id="SSF52540">
    <property type="entry name" value="P-loop containing nucleoside triphosphate hydrolases"/>
    <property type="match status" value="1"/>
</dbReference>
<evidence type="ECO:0000256" key="5">
    <source>
        <dbReference type="ARBA" id="ARBA00022741"/>
    </source>
</evidence>
<keyword evidence="10" id="KW-1185">Reference proteome</keyword>
<keyword evidence="5" id="KW-0547">Nucleotide-binding</keyword>
<evidence type="ECO:0000256" key="4">
    <source>
        <dbReference type="ARBA" id="ARBA00022475"/>
    </source>
</evidence>
<dbReference type="InterPro" id="IPR017871">
    <property type="entry name" value="ABC_transporter-like_CS"/>
</dbReference>
<dbReference type="PROSITE" id="PS00211">
    <property type="entry name" value="ABC_TRANSPORTER_1"/>
    <property type="match status" value="1"/>
</dbReference>
<keyword evidence="6 9" id="KW-0067">ATP-binding</keyword>
<proteinExistence type="inferred from homology"/>
<dbReference type="Gene3D" id="3.40.50.300">
    <property type="entry name" value="P-loop containing nucleotide triphosphate hydrolases"/>
    <property type="match status" value="1"/>
</dbReference>
<dbReference type="GO" id="GO:0055085">
    <property type="term" value="P:transmembrane transport"/>
    <property type="evidence" value="ECO:0007669"/>
    <property type="project" value="UniProtKB-ARBA"/>
</dbReference>
<dbReference type="SMART" id="SM00382">
    <property type="entry name" value="AAA"/>
    <property type="match status" value="1"/>
</dbReference>
<dbReference type="InterPro" id="IPR027417">
    <property type="entry name" value="P-loop_NTPase"/>
</dbReference>
<organism evidence="9 10">
    <name type="scientific">Devosia enhydra</name>
    <dbReference type="NCBI Taxonomy" id="665118"/>
    <lineage>
        <taxon>Bacteria</taxon>
        <taxon>Pseudomonadati</taxon>
        <taxon>Pseudomonadota</taxon>
        <taxon>Alphaproteobacteria</taxon>
        <taxon>Hyphomicrobiales</taxon>
        <taxon>Devosiaceae</taxon>
        <taxon>Devosia</taxon>
    </lineage>
</organism>
<dbReference type="Pfam" id="PF00005">
    <property type="entry name" value="ABC_tran"/>
    <property type="match status" value="1"/>
</dbReference>
<dbReference type="GO" id="GO:0005524">
    <property type="term" value="F:ATP binding"/>
    <property type="evidence" value="ECO:0007669"/>
    <property type="project" value="UniProtKB-KW"/>
</dbReference>
<dbReference type="EMBL" id="FPKU01000003">
    <property type="protein sequence ID" value="SFZ86363.1"/>
    <property type="molecule type" value="Genomic_DNA"/>
</dbReference>
<dbReference type="PANTHER" id="PTHR43297">
    <property type="entry name" value="OLIGOPEPTIDE TRANSPORT ATP-BINDING PROTEIN APPD"/>
    <property type="match status" value="1"/>
</dbReference>
<evidence type="ECO:0000256" key="7">
    <source>
        <dbReference type="ARBA" id="ARBA00023136"/>
    </source>
</evidence>
<dbReference type="STRING" id="665118.SAMN02983003_3543"/>
<dbReference type="GO" id="GO:0015833">
    <property type="term" value="P:peptide transport"/>
    <property type="evidence" value="ECO:0007669"/>
    <property type="project" value="InterPro"/>
</dbReference>
<comment type="subcellular location">
    <subcellularLocation>
        <location evidence="1">Cell inner membrane</location>
        <topology evidence="1">Peripheral membrane protein</topology>
    </subcellularLocation>
</comment>
<evidence type="ECO:0000256" key="2">
    <source>
        <dbReference type="ARBA" id="ARBA00005417"/>
    </source>
</evidence>
<dbReference type="FunFam" id="3.40.50.300:FF:000016">
    <property type="entry name" value="Oligopeptide ABC transporter ATP-binding component"/>
    <property type="match status" value="1"/>
</dbReference>
<dbReference type="RefSeq" id="WP_084603639.1">
    <property type="nucleotide sequence ID" value="NZ_FPKU01000003.1"/>
</dbReference>
<feature type="domain" description="ABC transporter" evidence="8">
    <location>
        <begin position="6"/>
        <end position="256"/>
    </location>
</feature>
<dbReference type="AlphaFoldDB" id="A0A1K2I2B6"/>
<comment type="similarity">
    <text evidence="2">Belongs to the ABC transporter superfamily.</text>
</comment>
<dbReference type="InterPro" id="IPR003439">
    <property type="entry name" value="ABC_transporter-like_ATP-bd"/>
</dbReference>
<gene>
    <name evidence="9" type="ORF">SAMN02983003_3543</name>
</gene>
<dbReference type="Proteomes" id="UP000183447">
    <property type="component" value="Unassembled WGS sequence"/>
</dbReference>
<name>A0A1K2I2B6_9HYPH</name>
<evidence type="ECO:0000313" key="10">
    <source>
        <dbReference type="Proteomes" id="UP000183447"/>
    </source>
</evidence>
<evidence type="ECO:0000313" key="9">
    <source>
        <dbReference type="EMBL" id="SFZ86363.1"/>
    </source>
</evidence>
<dbReference type="Pfam" id="PF08352">
    <property type="entry name" value="oligo_HPY"/>
    <property type="match status" value="1"/>
</dbReference>
<keyword evidence="4" id="KW-1003">Cell membrane</keyword>
<dbReference type="InterPro" id="IPR003593">
    <property type="entry name" value="AAA+_ATPase"/>
</dbReference>
<dbReference type="InterPro" id="IPR013563">
    <property type="entry name" value="Oligopep_ABC_C"/>
</dbReference>
<reference evidence="9 10" key="1">
    <citation type="submission" date="2016-11" db="EMBL/GenBank/DDBJ databases">
        <authorList>
            <person name="Jaros S."/>
            <person name="Januszkiewicz K."/>
            <person name="Wedrychowicz H."/>
        </authorList>
    </citation>
    <scope>NUCLEOTIDE SEQUENCE [LARGE SCALE GENOMIC DNA]</scope>
    <source>
        <strain evidence="9 10">ATCC 23634</strain>
    </source>
</reference>
<dbReference type="InterPro" id="IPR050388">
    <property type="entry name" value="ABC_Ni/Peptide_Import"/>
</dbReference>